<proteinExistence type="predicted"/>
<keyword evidence="2" id="KW-1185">Reference proteome</keyword>
<reference evidence="1 2" key="1">
    <citation type="journal article" date="2022" name="Plant J.">
        <title>Chromosome-level genome of Camellia lanceoleosa provides a valuable resource for understanding genome evolution and self-incompatibility.</title>
        <authorList>
            <person name="Gong W."/>
            <person name="Xiao S."/>
            <person name="Wang L."/>
            <person name="Liao Z."/>
            <person name="Chang Y."/>
            <person name="Mo W."/>
            <person name="Hu G."/>
            <person name="Li W."/>
            <person name="Zhao G."/>
            <person name="Zhu H."/>
            <person name="Hu X."/>
            <person name="Ji K."/>
            <person name="Xiang X."/>
            <person name="Song Q."/>
            <person name="Yuan D."/>
            <person name="Jin S."/>
            <person name="Zhang L."/>
        </authorList>
    </citation>
    <scope>NUCLEOTIDE SEQUENCE [LARGE SCALE GENOMIC DNA]</scope>
    <source>
        <strain evidence="1">SQ_2022a</strain>
    </source>
</reference>
<evidence type="ECO:0000313" key="2">
    <source>
        <dbReference type="Proteomes" id="UP001060215"/>
    </source>
</evidence>
<name>A0ACC0GM13_9ERIC</name>
<accession>A0ACC0GM13</accession>
<sequence>MASILPPTTTKTTTTSSTLSSYPIFKNNSKIPTIRKHDHSFKVSCKAKDSDPNPTPTSQNTQTSLGKFDRRNMLIGLGGLYGAAGLTDTDPPALAAPVTASDLSKCGAADLPADVKPTNCCPPKTNKIIEFKLPPPSDILRVRPAAHLADEKYIAKFSKALQLMKSLPDDDPRSFKQQSNIHCAYCEGAYHQVGFPSTELQVHNSWLFFPFHRFYLYFFKKILGTLLDDPAFAIPFWNWDSPADMKIPAMYADINSPLYNRLRDAKHQPPTLIDLDYNLTDPKNVDEEKQKSRNLTIMYRQVVSGGKTPRLFLGSSYRAGDDPDPGAGSLKNIPHGPVHIWCGDRTQPNLEDMGNLYSAGRDPIFYGHHANVDRIWTVWKTLGGKRNDFKDPDWLNSEFTCYDENAQLVTVKVKESLDHRKLGYVYQDVEIPWLNTRPSPRISNFFRKIQNKAGIAMATETLDSAAIVFPRKLDEVVKVVVKRPTKSRSKREKEEEEEVVIVEGIEVERDVFVKFDVFINDEDEAVSGPEKTEFAGSFVNVPRKHKHEKKIRTGLRLGITELLEDLGAEDDESVLVTLVPRYGSDAVTIGGVKIEFDS</sequence>
<evidence type="ECO:0000313" key="1">
    <source>
        <dbReference type="EMBL" id="KAI8001497.1"/>
    </source>
</evidence>
<comment type="caution">
    <text evidence="1">The sequence shown here is derived from an EMBL/GenBank/DDBJ whole genome shotgun (WGS) entry which is preliminary data.</text>
</comment>
<dbReference type="EMBL" id="CM045765">
    <property type="protein sequence ID" value="KAI8001497.1"/>
    <property type="molecule type" value="Genomic_DNA"/>
</dbReference>
<gene>
    <name evidence="1" type="ORF">LOK49_LG09G01869</name>
</gene>
<dbReference type="Proteomes" id="UP001060215">
    <property type="component" value="Chromosome 8"/>
</dbReference>
<organism evidence="1 2">
    <name type="scientific">Camellia lanceoleosa</name>
    <dbReference type="NCBI Taxonomy" id="1840588"/>
    <lineage>
        <taxon>Eukaryota</taxon>
        <taxon>Viridiplantae</taxon>
        <taxon>Streptophyta</taxon>
        <taxon>Embryophyta</taxon>
        <taxon>Tracheophyta</taxon>
        <taxon>Spermatophyta</taxon>
        <taxon>Magnoliopsida</taxon>
        <taxon>eudicotyledons</taxon>
        <taxon>Gunneridae</taxon>
        <taxon>Pentapetalae</taxon>
        <taxon>asterids</taxon>
        <taxon>Ericales</taxon>
        <taxon>Theaceae</taxon>
        <taxon>Camellia</taxon>
    </lineage>
</organism>
<protein>
    <submittedName>
        <fullName evidence="1">Uncharacterized protein</fullName>
    </submittedName>
</protein>